<reference evidence="6" key="1">
    <citation type="submission" date="2019-08" db="EMBL/GenBank/DDBJ databases">
        <title>The improved chromosome-level genome for the pearl oyster Pinctada fucata martensii using PacBio sequencing and Hi-C.</title>
        <authorList>
            <person name="Zheng Z."/>
        </authorList>
    </citation>
    <scope>NUCLEOTIDE SEQUENCE</scope>
    <source>
        <strain evidence="6">ZZ-2019</strain>
        <tissue evidence="6">Adductor muscle</tissue>
    </source>
</reference>
<feature type="compositionally biased region" description="Basic and acidic residues" evidence="3">
    <location>
        <begin position="332"/>
        <end position="350"/>
    </location>
</feature>
<feature type="domain" description="Sushi" evidence="5">
    <location>
        <begin position="3"/>
        <end position="66"/>
    </location>
</feature>
<keyword evidence="4" id="KW-0472">Membrane</keyword>
<dbReference type="EMBL" id="VSWD01000005">
    <property type="protein sequence ID" value="KAK3102475.1"/>
    <property type="molecule type" value="Genomic_DNA"/>
</dbReference>
<dbReference type="PROSITE" id="PS50923">
    <property type="entry name" value="SUSHI"/>
    <property type="match status" value="1"/>
</dbReference>
<keyword evidence="1" id="KW-1015">Disulfide bond</keyword>
<evidence type="ECO:0000256" key="4">
    <source>
        <dbReference type="SAM" id="Phobius"/>
    </source>
</evidence>
<evidence type="ECO:0000313" key="7">
    <source>
        <dbReference type="Proteomes" id="UP001186944"/>
    </source>
</evidence>
<evidence type="ECO:0000313" key="6">
    <source>
        <dbReference type="EMBL" id="KAK3102475.1"/>
    </source>
</evidence>
<dbReference type="CDD" id="cd00033">
    <property type="entry name" value="CCP"/>
    <property type="match status" value="1"/>
</dbReference>
<evidence type="ECO:0000259" key="5">
    <source>
        <dbReference type="PROSITE" id="PS50923"/>
    </source>
</evidence>
<dbReference type="AlphaFoldDB" id="A0AA88YCI0"/>
<proteinExistence type="predicted"/>
<keyword evidence="4" id="KW-1133">Transmembrane helix</keyword>
<sequence>MSMNCSEPQGISNGFFVFAQTFYTYGTQIHYYCQAGFERSGTQNGATLTCDGTTGNWVGTVPTCTAGTTAASVASIQTDSQALISRSVTVSCLVASVIIIAMLVYIIYLFATICRRIEDEDEYGIKTVTGCWYLCCTRICMICRCISEDYLDDESDNESVSSEDTFVSEINISPEPTRKRYGITAARNNWTKVQAVKRVMGLRKNRSRENPVTSVIDESLEAENEESKQGENEDLDDGVPLVTMGWKQNVIPSQGPIGTSLEENQIGQGQVIVNGKIPNGNAGMTRHSSVASIEMEPAPPVLPEVTDTTVTVENNRNQSASDIGISIVQDLTSEKSPDLKNNDKNESTHV</sequence>
<comment type="caution">
    <text evidence="6">The sequence shown here is derived from an EMBL/GenBank/DDBJ whole genome shotgun (WGS) entry which is preliminary data.</text>
</comment>
<feature type="region of interest" description="Disordered" evidence="3">
    <location>
        <begin position="314"/>
        <end position="350"/>
    </location>
</feature>
<keyword evidence="4" id="KW-0812">Transmembrane</keyword>
<name>A0AA88YCI0_PINIB</name>
<keyword evidence="7" id="KW-1185">Reference proteome</keyword>
<dbReference type="Gene3D" id="2.10.70.10">
    <property type="entry name" value="Complement Module, domain 1"/>
    <property type="match status" value="1"/>
</dbReference>
<dbReference type="Proteomes" id="UP001186944">
    <property type="component" value="Unassembled WGS sequence"/>
</dbReference>
<dbReference type="Pfam" id="PF00084">
    <property type="entry name" value="Sushi"/>
    <property type="match status" value="1"/>
</dbReference>
<feature type="transmembrane region" description="Helical" evidence="4">
    <location>
        <begin position="88"/>
        <end position="111"/>
    </location>
</feature>
<dbReference type="SUPFAM" id="SSF57535">
    <property type="entry name" value="Complement control module/SCR domain"/>
    <property type="match status" value="1"/>
</dbReference>
<evidence type="ECO:0000256" key="3">
    <source>
        <dbReference type="SAM" id="MobiDB-lite"/>
    </source>
</evidence>
<organism evidence="6 7">
    <name type="scientific">Pinctada imbricata</name>
    <name type="common">Atlantic pearl-oyster</name>
    <name type="synonym">Pinctada martensii</name>
    <dbReference type="NCBI Taxonomy" id="66713"/>
    <lineage>
        <taxon>Eukaryota</taxon>
        <taxon>Metazoa</taxon>
        <taxon>Spiralia</taxon>
        <taxon>Lophotrochozoa</taxon>
        <taxon>Mollusca</taxon>
        <taxon>Bivalvia</taxon>
        <taxon>Autobranchia</taxon>
        <taxon>Pteriomorphia</taxon>
        <taxon>Pterioida</taxon>
        <taxon>Pterioidea</taxon>
        <taxon>Pteriidae</taxon>
        <taxon>Pinctada</taxon>
    </lineage>
</organism>
<protein>
    <recommendedName>
        <fullName evidence="5">Sushi domain-containing protein</fullName>
    </recommendedName>
</protein>
<feature type="region of interest" description="Disordered" evidence="3">
    <location>
        <begin position="205"/>
        <end position="237"/>
    </location>
</feature>
<gene>
    <name evidence="6" type="ORF">FSP39_011624</name>
</gene>
<dbReference type="InterPro" id="IPR035976">
    <property type="entry name" value="Sushi/SCR/CCP_sf"/>
</dbReference>
<dbReference type="InterPro" id="IPR000436">
    <property type="entry name" value="Sushi_SCR_CCP_dom"/>
</dbReference>
<evidence type="ECO:0000256" key="2">
    <source>
        <dbReference type="PROSITE-ProRule" id="PRU00302"/>
    </source>
</evidence>
<evidence type="ECO:0000256" key="1">
    <source>
        <dbReference type="ARBA" id="ARBA00023157"/>
    </source>
</evidence>
<dbReference type="SMART" id="SM00032">
    <property type="entry name" value="CCP"/>
    <property type="match status" value="1"/>
</dbReference>
<comment type="caution">
    <text evidence="2">Lacks conserved residue(s) required for the propagation of feature annotation.</text>
</comment>
<accession>A0AA88YCI0</accession>
<keyword evidence="2" id="KW-0768">Sushi</keyword>